<dbReference type="Pfam" id="PF14262">
    <property type="entry name" value="Cthe_2159"/>
    <property type="match status" value="3"/>
</dbReference>
<evidence type="ECO:0000313" key="3">
    <source>
        <dbReference type="Proteomes" id="UP001165653"/>
    </source>
</evidence>
<dbReference type="EMBL" id="JAPDDR010000004">
    <property type="protein sequence ID" value="MCW1913919.1"/>
    <property type="molecule type" value="Genomic_DNA"/>
</dbReference>
<protein>
    <submittedName>
        <fullName evidence="2">Carbohydrate-binding domain-containing protein</fullName>
    </submittedName>
</protein>
<organism evidence="2 3">
    <name type="scientific">Luteolibacter rhizosphaerae</name>
    <dbReference type="NCBI Taxonomy" id="2989719"/>
    <lineage>
        <taxon>Bacteria</taxon>
        <taxon>Pseudomonadati</taxon>
        <taxon>Verrucomicrobiota</taxon>
        <taxon>Verrucomicrobiia</taxon>
        <taxon>Verrucomicrobiales</taxon>
        <taxon>Verrucomicrobiaceae</taxon>
        <taxon>Luteolibacter</taxon>
    </lineage>
</organism>
<comment type="caution">
    <text evidence="2">The sequence shown here is derived from an EMBL/GenBank/DDBJ whole genome shotgun (WGS) entry which is preliminary data.</text>
</comment>
<feature type="chain" id="PRO_5045839593" evidence="1">
    <location>
        <begin position="24"/>
        <end position="848"/>
    </location>
</feature>
<gene>
    <name evidence="2" type="ORF">OJ996_10055</name>
</gene>
<dbReference type="InterPro" id="IPR025584">
    <property type="entry name" value="Cthe_2159"/>
</dbReference>
<evidence type="ECO:0000313" key="2">
    <source>
        <dbReference type="EMBL" id="MCW1913919.1"/>
    </source>
</evidence>
<keyword evidence="1" id="KW-0732">Signal</keyword>
<keyword evidence="3" id="KW-1185">Reference proteome</keyword>
<dbReference type="RefSeq" id="WP_264513421.1">
    <property type="nucleotide sequence ID" value="NZ_JAPDDR010000004.1"/>
</dbReference>
<reference evidence="2" key="1">
    <citation type="submission" date="2022-10" db="EMBL/GenBank/DDBJ databases">
        <title>Luteolibacter sp. GHJ8, whole genome shotgun sequencing project.</title>
        <authorList>
            <person name="Zhao G."/>
            <person name="Shen L."/>
        </authorList>
    </citation>
    <scope>NUCLEOTIDE SEQUENCE</scope>
    <source>
        <strain evidence="2">GHJ8</strain>
    </source>
</reference>
<dbReference type="Proteomes" id="UP001165653">
    <property type="component" value="Unassembled WGS sequence"/>
</dbReference>
<accession>A0ABT3G358</accession>
<evidence type="ECO:0000256" key="1">
    <source>
        <dbReference type="SAM" id="SignalP"/>
    </source>
</evidence>
<proteinExistence type="predicted"/>
<sequence length="848" mass="83179">MIARNLFAAAACLSILPIASTLAADRDYVEDSDFTKTVTIAFSGSSATVTNGAGVTITSAAGSSGIVIDSAVEGVNYILSGSSASGYVQISSSYPAKVTLNGVSLTSTDGPAISILSTERGFVDLAEGSSNSLTDSASYTRSGSGALHATGPMILSGHGSLTVAGMKSHAINSNSYLRALGGDVKVSSAVKDAVHVNAYFRMDHGNLDLAATGDGIDADAGYVLINGGSIKVRSTVADTKGIKCDGTMTVNGGAINMTVDGVQGKGLSNKADLAINGGSLAFNLSGAVYLETVTGTSGSYVDPSYCTAIKSDANVAITGGSITITHTGTAGKGISAGGNVSISGGSVDVATSGGVSTSYTNSLGATDAASADGIKADGTLTITNGSVTASSSGASGDCLASDLALSISGGTVAITVDGASGDGIGTKQALTISGGTLGFTARGAQSKAMKSGTDMTIQGGVFSFAMSGAAVLEQITGTTRYNPSYCTAMKCDGNLNVSAGTIGITHSGQAGKGISVDGNITISGGSFNIATSGSNTSSFTNASGTLDMAAADCLKGDGNLTITGGTIITSSTGAAADAIACDGVATIGVLGVASTPVISASTSGARVLLSGSGQSADYVNPKAVKAGGNLTMNGGSYTGSTAQNGGEGLESKANLTIAGGTVEINSYDDGINASTKITISGGSVYCYSSNNDGIDSNGTILISGGVIVSSGYNAPEEGFDCDQNNFTITGGIMIGTGGATSTPTASTSTQRSVVYRGPGTANVILQVKPASGSTFVYKLPRTYSNGSSTGITMLFSLPTLAAGTSYSILSGVTVSGGTEFHGLYTGATVSGGTTLKTFTPTNMVTTVQ</sequence>
<name>A0ABT3G358_9BACT</name>
<feature type="signal peptide" evidence="1">
    <location>
        <begin position="1"/>
        <end position="23"/>
    </location>
</feature>